<name>A0A9N8HBR6_9STRA</name>
<comment type="caution">
    <text evidence="1">The sequence shown here is derived from an EMBL/GenBank/DDBJ whole genome shotgun (WGS) entry which is preliminary data.</text>
</comment>
<keyword evidence="2" id="KW-1185">Reference proteome</keyword>
<dbReference type="OrthoDB" id="51535at2759"/>
<organism evidence="1 2">
    <name type="scientific">Seminavis robusta</name>
    <dbReference type="NCBI Taxonomy" id="568900"/>
    <lineage>
        <taxon>Eukaryota</taxon>
        <taxon>Sar</taxon>
        <taxon>Stramenopiles</taxon>
        <taxon>Ochrophyta</taxon>
        <taxon>Bacillariophyta</taxon>
        <taxon>Bacillariophyceae</taxon>
        <taxon>Bacillariophycidae</taxon>
        <taxon>Naviculales</taxon>
        <taxon>Naviculaceae</taxon>
        <taxon>Seminavis</taxon>
    </lineage>
</organism>
<protein>
    <submittedName>
        <fullName evidence="1">Uncharacterized protein</fullName>
    </submittedName>
</protein>
<proteinExistence type="predicted"/>
<reference evidence="1" key="1">
    <citation type="submission" date="2020-06" db="EMBL/GenBank/DDBJ databases">
        <authorList>
            <consortium name="Plant Systems Biology data submission"/>
        </authorList>
    </citation>
    <scope>NUCLEOTIDE SEQUENCE</scope>
    <source>
        <strain evidence="1">D6</strain>
    </source>
</reference>
<dbReference type="AlphaFoldDB" id="A0A9N8HBR6"/>
<evidence type="ECO:0000313" key="1">
    <source>
        <dbReference type="EMBL" id="CAB9508496.1"/>
    </source>
</evidence>
<evidence type="ECO:0000313" key="2">
    <source>
        <dbReference type="Proteomes" id="UP001153069"/>
    </source>
</evidence>
<accession>A0A9N8HBR6</accession>
<sequence>MGVLELRKAMLHAVRGRTPSLRDVVDGKVKGEVGTFLKKSNEEGVEGVFHNGFGDLAIFFQMKLYHNATPKEIKDWLEKAHTRAQALGYKEGTYIVQLFVTGTINANVPKYQNNWPQNSMVFADNAIQHLFKPFGEGLFVEMARRRRREN</sequence>
<dbReference type="Proteomes" id="UP001153069">
    <property type="component" value="Unassembled WGS sequence"/>
</dbReference>
<gene>
    <name evidence="1" type="ORF">SEMRO_349_G123530.1</name>
</gene>
<dbReference type="EMBL" id="CAICTM010000348">
    <property type="protein sequence ID" value="CAB9508496.1"/>
    <property type="molecule type" value="Genomic_DNA"/>
</dbReference>